<dbReference type="AlphaFoldDB" id="A0AAE3WCA3"/>
<comment type="caution">
    <text evidence="4">The sequence shown here is derived from an EMBL/GenBank/DDBJ whole genome shotgun (WGS) entry which is preliminary data.</text>
</comment>
<evidence type="ECO:0000256" key="1">
    <source>
        <dbReference type="SAM" id="Coils"/>
    </source>
</evidence>
<keyword evidence="5" id="KW-1185">Reference proteome</keyword>
<proteinExistence type="predicted"/>
<feature type="transmembrane region" description="Helical" evidence="3">
    <location>
        <begin position="187"/>
        <end position="205"/>
    </location>
</feature>
<evidence type="ECO:0000313" key="5">
    <source>
        <dbReference type="Proteomes" id="UP001226762"/>
    </source>
</evidence>
<feature type="coiled-coil region" evidence="1">
    <location>
        <begin position="656"/>
        <end position="702"/>
    </location>
</feature>
<feature type="coiled-coil region" evidence="1">
    <location>
        <begin position="802"/>
        <end position="855"/>
    </location>
</feature>
<feature type="transmembrane region" description="Helical" evidence="3">
    <location>
        <begin position="136"/>
        <end position="158"/>
    </location>
</feature>
<keyword evidence="3" id="KW-1133">Transmembrane helix</keyword>
<feature type="region of interest" description="Disordered" evidence="2">
    <location>
        <begin position="429"/>
        <end position="618"/>
    </location>
</feature>
<feature type="compositionally biased region" description="Basic and acidic residues" evidence="2">
    <location>
        <begin position="481"/>
        <end position="490"/>
    </location>
</feature>
<feature type="region of interest" description="Disordered" evidence="2">
    <location>
        <begin position="1036"/>
        <end position="1075"/>
    </location>
</feature>
<keyword evidence="3" id="KW-0472">Membrane</keyword>
<reference evidence="4" key="2">
    <citation type="submission" date="2023-02" db="EMBL/GenBank/DDBJ databases">
        <title>'Rhodoalgimonas zhirmunskyi' gen. nov., isolated from a red alga.</title>
        <authorList>
            <person name="Nedashkovskaya O.I."/>
            <person name="Otstavnykh N.Y."/>
            <person name="Bystritskaya E.P."/>
            <person name="Balabanova L.A."/>
            <person name="Isaeva M.P."/>
        </authorList>
    </citation>
    <scope>NUCLEOTIDE SEQUENCE</scope>
    <source>
        <strain evidence="4">KCTC 52189</strain>
    </source>
</reference>
<protein>
    <submittedName>
        <fullName evidence="4">Uncharacterized protein</fullName>
    </submittedName>
</protein>
<sequence length="1273" mass="137110">MTRDELLKQYVALKSARAARVISPTEYADKVAALRFKTVDGKEYAIDDENGTFVPVSERGAPEKTVPGESTLPDRFLPLLAVILRKTIATFLRRLPITVLFGVAGLLVHTYLLAVVNNGFQKTSGVSAFLALGDNTVSVMVMWMIGSAVIMSLLSRLWPFGRKKKRIPLRAKIAAVSAYLAQKRIDALAVVAAGLGLALVMGTLVSGTANMSLAIGVGALFASRAGSVIALLARTAWTTAFSTFRGATVKAHGMAVGYVALFASSLGFLLNTMLTPDGTQLGLLLLAGAMAVGLMQRFAPTGVNSMFLLFALGGATAALIGVPLAALAHDGGWPEYMGNAPVTPENVLIYLQKGGSIEAVMTGVPPAIAAGFGAAFAQALNALGLDVDVDLDIGPDGTGGDSDNTRILDGDAARDWMIRNGYFDANGNPTQKYHDWQNAPHSDDDGGGLRGVATGPDGSIVIVTADDGASGQTDGGGGAKPGDDVTKPSDGDGGGADQPGEDTTNEPPVEGADDQTDTGPDWNRGDRPGGGEPDTTAGTQAEPDAGQPDTRDGGTRYNDPEWSMRNNPDPDNMDWDPNTNSWRPKDDLHAEKMERQGYGFDPNTDSWRKRPEPPEMGDVPDYAGTKYSTEWKPGLITYDVTTEGLDKHINSLNQMERNALDAYNDINDRIAQAERDGDSWLANELRGQRDDLRAHIRNVQQQKNHIVNAVNNENTRVSDYNDKIRKPGLWGHTKQAAKDGYDIAAAIVKDPSLLTQDPDFVKKVKDGIAAADKVRKGEGVELRPGMFGYDAVKTGPSNLEKFDDAMRDVRDIQQLIDEAKQRGDTGAVDALNKQLDEAKQKASAASDDLQKHVQNIKDWQVKSAQANLSIGRKGAEITAELASVPSTAHAVTNIIDDFNRGQGLFHRNTFKDSPDGDLDIDLNTPTHQRPIKMTQADIDLDAEFHANVRIGTERANKVLELMNNPDASDADVRAAINRALESRNSKIQLNNQSPEVNEAFYQNVQKYRTEPLFEGTIDNLNSKKLSDGSQRFVVVDSDGVERPPRASDLTSASGPKTHPDGTPKNSVGQDLDFYNPDNRQIIDKLTGKPVNPDLMNDAIDETCRNLGINRKAQEINYTHPMDAESYRLRPGETPKDHIINAPNYTNAEGQHASEITGYKSDHAAKNYDTKAAGLAEGARGAVKEQNRIIQQMLDAQKSAGAKMPDYFNNLTSVPKPGGGNKTVLEVMADIGNDRIPTGTGQAAIRSACGRDIPEINTDIAKLQESLIKLQPRS</sequence>
<gene>
    <name evidence="4" type="ORF">NO357_09200</name>
</gene>
<name>A0AAE3WCA3_9RHOB</name>
<reference evidence="4" key="1">
    <citation type="submission" date="2022-07" db="EMBL/GenBank/DDBJ databases">
        <authorList>
            <person name="Otstavnykh N."/>
            <person name="Isaeva M."/>
            <person name="Bystritskaya E."/>
        </authorList>
    </citation>
    <scope>NUCLEOTIDE SEQUENCE</scope>
    <source>
        <strain evidence="4">KCTC 52189</strain>
    </source>
</reference>
<feature type="transmembrane region" description="Helical" evidence="3">
    <location>
        <begin position="306"/>
        <end position="328"/>
    </location>
</feature>
<feature type="transmembrane region" description="Helical" evidence="3">
    <location>
        <begin position="280"/>
        <end position="299"/>
    </location>
</feature>
<feature type="compositionally biased region" description="Basic and acidic residues" evidence="2">
    <location>
        <begin position="583"/>
        <end position="595"/>
    </location>
</feature>
<feature type="transmembrane region" description="Helical" evidence="3">
    <location>
        <begin position="254"/>
        <end position="274"/>
    </location>
</feature>
<evidence type="ECO:0000313" key="4">
    <source>
        <dbReference type="EMBL" id="MDQ2090072.1"/>
    </source>
</evidence>
<dbReference type="RefSeq" id="WP_306735335.1">
    <property type="nucleotide sequence ID" value="NZ_JANHAX010000002.1"/>
</dbReference>
<organism evidence="4 5">
    <name type="scientific">Marimonas arenosa</name>
    <dbReference type="NCBI Taxonomy" id="1795305"/>
    <lineage>
        <taxon>Bacteria</taxon>
        <taxon>Pseudomonadati</taxon>
        <taxon>Pseudomonadota</taxon>
        <taxon>Alphaproteobacteria</taxon>
        <taxon>Rhodobacterales</taxon>
        <taxon>Paracoccaceae</taxon>
        <taxon>Marimonas</taxon>
    </lineage>
</organism>
<feature type="transmembrane region" description="Helical" evidence="3">
    <location>
        <begin position="95"/>
        <end position="116"/>
    </location>
</feature>
<keyword evidence="3" id="KW-0812">Transmembrane</keyword>
<evidence type="ECO:0000256" key="2">
    <source>
        <dbReference type="SAM" id="MobiDB-lite"/>
    </source>
</evidence>
<feature type="compositionally biased region" description="Low complexity" evidence="2">
    <location>
        <begin position="566"/>
        <end position="578"/>
    </location>
</feature>
<accession>A0AAE3WCA3</accession>
<dbReference type="Proteomes" id="UP001226762">
    <property type="component" value="Unassembled WGS sequence"/>
</dbReference>
<evidence type="ECO:0000256" key="3">
    <source>
        <dbReference type="SAM" id="Phobius"/>
    </source>
</evidence>
<keyword evidence="1" id="KW-0175">Coiled coil</keyword>
<dbReference type="EMBL" id="JANHAX010000002">
    <property type="protein sequence ID" value="MDQ2090072.1"/>
    <property type="molecule type" value="Genomic_DNA"/>
</dbReference>
<feature type="transmembrane region" description="Helical" evidence="3">
    <location>
        <begin position="211"/>
        <end position="233"/>
    </location>
</feature>